<protein>
    <submittedName>
        <fullName evidence="1">Uncharacterized protein</fullName>
    </submittedName>
</protein>
<sequence length="25" mass="2975">MLFSNLSQERFKNKIIMSVVFIELS</sequence>
<dbReference type="EMBL" id="UINC01001478">
    <property type="protein sequence ID" value="SUZ81690.1"/>
    <property type="molecule type" value="Genomic_DNA"/>
</dbReference>
<organism evidence="1">
    <name type="scientific">marine metagenome</name>
    <dbReference type="NCBI Taxonomy" id="408172"/>
    <lineage>
        <taxon>unclassified sequences</taxon>
        <taxon>metagenomes</taxon>
        <taxon>ecological metagenomes</taxon>
    </lineage>
</organism>
<evidence type="ECO:0000313" key="1">
    <source>
        <dbReference type="EMBL" id="SUZ81690.1"/>
    </source>
</evidence>
<proteinExistence type="predicted"/>
<accession>A0A381QRF5</accession>
<reference evidence="1" key="1">
    <citation type="submission" date="2018-05" db="EMBL/GenBank/DDBJ databases">
        <authorList>
            <person name="Lanie J.A."/>
            <person name="Ng W.-L."/>
            <person name="Kazmierczak K.M."/>
            <person name="Andrzejewski T.M."/>
            <person name="Davidsen T.M."/>
            <person name="Wayne K.J."/>
            <person name="Tettelin H."/>
            <person name="Glass J.I."/>
            <person name="Rusch D."/>
            <person name="Podicherti R."/>
            <person name="Tsui H.-C.T."/>
            <person name="Winkler M.E."/>
        </authorList>
    </citation>
    <scope>NUCLEOTIDE SEQUENCE</scope>
</reference>
<dbReference type="AlphaFoldDB" id="A0A381QRF5"/>
<gene>
    <name evidence="1" type="ORF">METZ01_LOCUS34544</name>
</gene>
<name>A0A381QRF5_9ZZZZ</name>